<gene>
    <name evidence="3" type="ORF">EDC65_4569</name>
</gene>
<feature type="transmembrane region" description="Helical" evidence="2">
    <location>
        <begin position="12"/>
        <end position="32"/>
    </location>
</feature>
<evidence type="ECO:0000256" key="1">
    <source>
        <dbReference type="SAM" id="MobiDB-lite"/>
    </source>
</evidence>
<evidence type="ECO:0000313" key="4">
    <source>
        <dbReference type="Proteomes" id="UP000278222"/>
    </source>
</evidence>
<accession>A0A3N1KZ45</accession>
<feature type="region of interest" description="Disordered" evidence="1">
    <location>
        <begin position="93"/>
        <end position="116"/>
    </location>
</feature>
<name>A0A3N1KZ45_9PROT</name>
<evidence type="ECO:0000256" key="2">
    <source>
        <dbReference type="SAM" id="Phobius"/>
    </source>
</evidence>
<keyword evidence="2" id="KW-0472">Membrane</keyword>
<sequence>MMKTPDWVRPGVYGAFIGAVAVAIVGFSWGGWVTGGTARQQATDRSDTAVVSALTNICVDQSKRDPQVAERVTALKAASSYGRADIVMKNGWATMPGSKDPSRQVASACGDKIAAG</sequence>
<comment type="caution">
    <text evidence="3">The sequence shown here is derived from an EMBL/GenBank/DDBJ whole genome shotgun (WGS) entry which is preliminary data.</text>
</comment>
<keyword evidence="4" id="KW-1185">Reference proteome</keyword>
<proteinExistence type="predicted"/>
<organism evidence="3 4">
    <name type="scientific">Stella humosa</name>
    <dbReference type="NCBI Taxonomy" id="94"/>
    <lineage>
        <taxon>Bacteria</taxon>
        <taxon>Pseudomonadati</taxon>
        <taxon>Pseudomonadota</taxon>
        <taxon>Alphaproteobacteria</taxon>
        <taxon>Rhodospirillales</taxon>
        <taxon>Stellaceae</taxon>
        <taxon>Stella</taxon>
    </lineage>
</organism>
<keyword evidence="2" id="KW-0812">Transmembrane</keyword>
<protein>
    <submittedName>
        <fullName evidence="3">Uncharacterized protein</fullName>
    </submittedName>
</protein>
<dbReference type="EMBL" id="RJKX01000016">
    <property type="protein sequence ID" value="ROP83920.1"/>
    <property type="molecule type" value="Genomic_DNA"/>
</dbReference>
<keyword evidence="2" id="KW-1133">Transmembrane helix</keyword>
<evidence type="ECO:0000313" key="3">
    <source>
        <dbReference type="EMBL" id="ROP83920.1"/>
    </source>
</evidence>
<dbReference type="Proteomes" id="UP000278222">
    <property type="component" value="Unassembled WGS sequence"/>
</dbReference>
<reference evidence="3 4" key="1">
    <citation type="submission" date="2018-11" db="EMBL/GenBank/DDBJ databases">
        <title>Genomic Encyclopedia of Type Strains, Phase IV (KMG-IV): sequencing the most valuable type-strain genomes for metagenomic binning, comparative biology and taxonomic classification.</title>
        <authorList>
            <person name="Goeker M."/>
        </authorList>
    </citation>
    <scope>NUCLEOTIDE SEQUENCE [LARGE SCALE GENOMIC DNA]</scope>
    <source>
        <strain evidence="3 4">DSM 5900</strain>
    </source>
</reference>
<dbReference type="AlphaFoldDB" id="A0A3N1KZ45"/>